<proteinExistence type="predicted"/>
<evidence type="ECO:0000313" key="2">
    <source>
        <dbReference type="Proteomes" id="UP001258945"/>
    </source>
</evidence>
<protein>
    <recommendedName>
        <fullName evidence="3">DUF4145 domain-containing protein</fullName>
    </recommendedName>
</protein>
<gene>
    <name evidence="1" type="ORF">RQ831_04135</name>
</gene>
<accession>A0ABU3MBK6</accession>
<dbReference type="RefSeq" id="WP_314280460.1">
    <property type="nucleotide sequence ID" value="NZ_JAVVDO010000004.1"/>
</dbReference>
<evidence type="ECO:0008006" key="3">
    <source>
        <dbReference type="Google" id="ProtNLM"/>
    </source>
</evidence>
<reference evidence="1 2" key="1">
    <citation type="journal article" date="2019" name="Microb. Pathog.">
        <title>Comparison of VITEK 2, MALDI-TOF MS, 16S rRNA gene sequencing, and whole-genome sequencing for identification of Roseomonas mucosa.</title>
        <authorList>
            <person name="Rudolph W.W."/>
            <person name="Gunzer F."/>
            <person name="Trauth M."/>
            <person name="Bunk B."/>
            <person name="Bigge R."/>
            <person name="Schrottner P."/>
        </authorList>
    </citation>
    <scope>NUCLEOTIDE SEQUENCE [LARGE SCALE GENOMIC DNA]</scope>
    <source>
        <strain evidence="1 2">DSM 103800</strain>
    </source>
</reference>
<dbReference type="Proteomes" id="UP001258945">
    <property type="component" value="Unassembled WGS sequence"/>
</dbReference>
<comment type="caution">
    <text evidence="1">The sequence shown here is derived from an EMBL/GenBank/DDBJ whole genome shotgun (WGS) entry which is preliminary data.</text>
</comment>
<dbReference type="EMBL" id="JAVVDO010000004">
    <property type="protein sequence ID" value="MDT8330230.1"/>
    <property type="molecule type" value="Genomic_DNA"/>
</dbReference>
<keyword evidence="2" id="KW-1185">Reference proteome</keyword>
<evidence type="ECO:0000313" key="1">
    <source>
        <dbReference type="EMBL" id="MDT8330230.1"/>
    </source>
</evidence>
<sequence length="263" mass="30469">MSSNLSKYESDLTNLVEQGTLLFNAMQYEVHKKEVEDEVKKVLGDKANEYIKKLPKFTSDYQHWYSEAKSLIKQIIPDRLDDFVRHYERQVNRKALQWDNYTIEDYLQGLVSGEHVTKRAGLARMEQQLSILRSAKQRFLSSLFDIRQLAMADIFDDEIEAARLLLKNKFYRAAGAMAGVIMEKHLSQVCQNHNIKVSKKNPTISDLNDLLKSENVIDVTAWRKNQYLGDIRNLCDHNKKQEPTSEQVSDLIDGVAKILKTIF</sequence>
<organism evidence="1 2">
    <name type="scientific">Roseomonas gilardii</name>
    <dbReference type="NCBI Taxonomy" id="257708"/>
    <lineage>
        <taxon>Bacteria</taxon>
        <taxon>Pseudomonadati</taxon>
        <taxon>Pseudomonadota</taxon>
        <taxon>Alphaproteobacteria</taxon>
        <taxon>Acetobacterales</taxon>
        <taxon>Roseomonadaceae</taxon>
        <taxon>Roseomonas</taxon>
    </lineage>
</organism>
<name>A0ABU3MBK6_9PROT</name>